<evidence type="ECO:0008006" key="5">
    <source>
        <dbReference type="Google" id="ProtNLM"/>
    </source>
</evidence>
<dbReference type="RefSeq" id="WP_008861898.1">
    <property type="nucleotide sequence ID" value="NZ_JH815204.1"/>
</dbReference>
<dbReference type="Pfam" id="PF12099">
    <property type="entry name" value="DUF3575"/>
    <property type="match status" value="1"/>
</dbReference>
<evidence type="ECO:0000256" key="1">
    <source>
        <dbReference type="SAM" id="MobiDB-lite"/>
    </source>
</evidence>
<protein>
    <recommendedName>
        <fullName evidence="5">DUF3575 domain-containing protein</fullName>
    </recommendedName>
</protein>
<feature type="signal peptide" evidence="2">
    <location>
        <begin position="1"/>
        <end position="23"/>
    </location>
</feature>
<dbReference type="AlphaFoldDB" id="K0XMA5"/>
<evidence type="ECO:0000313" key="4">
    <source>
        <dbReference type="Proteomes" id="UP000006044"/>
    </source>
</evidence>
<name>K0XMA5_9BACT</name>
<dbReference type="InterPro" id="IPR021958">
    <property type="entry name" value="DUF3575"/>
</dbReference>
<dbReference type="SUPFAM" id="SSF103515">
    <property type="entry name" value="Autotransporter"/>
    <property type="match status" value="1"/>
</dbReference>
<dbReference type="PATRIC" id="fig|742726.3.peg.1510"/>
<reference evidence="3 4" key="1">
    <citation type="submission" date="2012-08" db="EMBL/GenBank/DDBJ databases">
        <title>The Genome Sequence of Barnesiella intestinihominis YIT 11860.</title>
        <authorList>
            <consortium name="The Broad Institute Genome Sequencing Platform"/>
            <person name="Earl A."/>
            <person name="Ward D."/>
            <person name="Feldgarden M."/>
            <person name="Gevers D."/>
            <person name="Morotomi M."/>
            <person name="Walker B."/>
            <person name="Young S.K."/>
            <person name="Zeng Q."/>
            <person name="Gargeya S."/>
            <person name="Fitzgerald M."/>
            <person name="Haas B."/>
            <person name="Abouelleil A."/>
            <person name="Alvarado L."/>
            <person name="Arachchi H.M."/>
            <person name="Berlin A.M."/>
            <person name="Chapman S.B."/>
            <person name="Goldberg J."/>
            <person name="Griggs A."/>
            <person name="Gujja S."/>
            <person name="Hansen M."/>
            <person name="Howarth C."/>
            <person name="Imamovic A."/>
            <person name="Larimer J."/>
            <person name="McCowen C."/>
            <person name="Montmayeur A."/>
            <person name="Murphy C."/>
            <person name="Neiman D."/>
            <person name="Pearson M."/>
            <person name="Priest M."/>
            <person name="Roberts A."/>
            <person name="Saif S."/>
            <person name="Shea T."/>
            <person name="Sisk P."/>
            <person name="Sykes S."/>
            <person name="Wortman J."/>
            <person name="Nusbaum C."/>
            <person name="Birren B."/>
        </authorList>
    </citation>
    <scope>NUCLEOTIDE SEQUENCE [LARGE SCALE GENOMIC DNA]</scope>
    <source>
        <strain evidence="3 4">YIT 11860</strain>
    </source>
</reference>
<comment type="caution">
    <text evidence="3">The sequence shown here is derived from an EMBL/GenBank/DDBJ whole genome shotgun (WGS) entry which is preliminary data.</text>
</comment>
<dbReference type="HOGENOM" id="CLU_055247_0_0_10"/>
<dbReference type="eggNOG" id="COG2885">
    <property type="taxonomic scope" value="Bacteria"/>
</dbReference>
<dbReference type="InterPro" id="IPR036709">
    <property type="entry name" value="Autotransporte_beta_dom_sf"/>
</dbReference>
<gene>
    <name evidence="3" type="ORF">HMPREF9448_01437</name>
</gene>
<dbReference type="OrthoDB" id="1098367at2"/>
<organism evidence="3 4">
    <name type="scientific">Barnesiella intestinihominis YIT 11860</name>
    <dbReference type="NCBI Taxonomy" id="742726"/>
    <lineage>
        <taxon>Bacteria</taxon>
        <taxon>Pseudomonadati</taxon>
        <taxon>Bacteroidota</taxon>
        <taxon>Bacteroidia</taxon>
        <taxon>Bacteroidales</taxon>
        <taxon>Barnesiellaceae</taxon>
        <taxon>Barnesiella</taxon>
    </lineage>
</organism>
<feature type="region of interest" description="Disordered" evidence="1">
    <location>
        <begin position="162"/>
        <end position="222"/>
    </location>
</feature>
<dbReference type="Proteomes" id="UP000006044">
    <property type="component" value="Unassembled WGS sequence"/>
</dbReference>
<dbReference type="EMBL" id="ADLE01000008">
    <property type="protein sequence ID" value="EJZ64950.1"/>
    <property type="molecule type" value="Genomic_DNA"/>
</dbReference>
<keyword evidence="4" id="KW-1185">Reference proteome</keyword>
<keyword evidence="2" id="KW-0732">Signal</keyword>
<accession>K0XMA5</accession>
<proteinExistence type="predicted"/>
<feature type="chain" id="PRO_5003841297" description="DUF3575 domain-containing protein" evidence="2">
    <location>
        <begin position="24"/>
        <end position="397"/>
    </location>
</feature>
<sequence length="397" mass="45060">MKKSKQLLLITALLFIWELPVIAQQPTDTTYIFRFVPNDDMFYVPWNGNDRSLHQLLNILEKNKKQLQAGQMYISVSSYAASANDILTSERMAYIRNNRIKSELITQGGLTEQMFVTDRAIPSSYGKEQLHNVVVVTFPASVEKVAEIAGIEAARRVENYNKERSGKAERERLSIEQAAREKAEAERLSKEQAEREHLAAQEKARKQAETERLAAEREEKERAETERLAAEAAAKAKAHSLSLRANLLRWGTLTPDLGVEWRLNRHVGILVNGSYTSWTWNSNDRRYALWEIAPEARYYIGKEKRGYIGAIYKAGSFNYKLSEIGKQGNLMGGGLTGGYQLKLNKALNLDFSLALGCLHADYDKYIVIDGIRVRQGKETKNWWGPISAGVTLVWNIF</sequence>
<evidence type="ECO:0000313" key="3">
    <source>
        <dbReference type="EMBL" id="EJZ64950.1"/>
    </source>
</evidence>
<evidence type="ECO:0000256" key="2">
    <source>
        <dbReference type="SAM" id="SignalP"/>
    </source>
</evidence>
<dbReference type="GeneID" id="77848704"/>
<dbReference type="STRING" id="742726.HMPREF9448_01437"/>